<organism evidence="1 2">
    <name type="scientific">SAR324 cluster bacterium</name>
    <dbReference type="NCBI Taxonomy" id="2024889"/>
    <lineage>
        <taxon>Bacteria</taxon>
        <taxon>Deltaproteobacteria</taxon>
        <taxon>SAR324 cluster</taxon>
    </lineage>
</organism>
<dbReference type="AlphaFoldDB" id="A0A432GWZ8"/>
<reference evidence="1 2" key="1">
    <citation type="submission" date="2018-06" db="EMBL/GenBank/DDBJ databases">
        <title>Combined omics and stable isotope probing to characterize newly discovered Mariana Back-Arc vent microbial communities.</title>
        <authorList>
            <person name="Trembath-Reichert E."/>
            <person name="Huber J.A."/>
        </authorList>
    </citation>
    <scope>NUCLEOTIDE SEQUENCE [LARGE SCALE GENOMIC DNA]</scope>
    <source>
        <strain evidence="1">MAG 151</strain>
    </source>
</reference>
<proteinExistence type="predicted"/>
<accession>A0A432GWZ8</accession>
<protein>
    <submittedName>
        <fullName evidence="1">Uncharacterized protein</fullName>
    </submittedName>
</protein>
<name>A0A432GWZ8_9DELT</name>
<gene>
    <name evidence="1" type="ORF">DSY93_09140</name>
</gene>
<evidence type="ECO:0000313" key="1">
    <source>
        <dbReference type="EMBL" id="RTZ88083.1"/>
    </source>
</evidence>
<evidence type="ECO:0000313" key="2">
    <source>
        <dbReference type="Proteomes" id="UP000288322"/>
    </source>
</evidence>
<sequence>WHMNSFKCHFSLEVVQMPKTQNEGYCTARDADGATLTFKGSAKGSLGGPSDAKFRWSHGTGKYKGITGSGWYTTSPVPSYEQGTFQVFGRYGGTYKIP</sequence>
<feature type="non-terminal residue" evidence="1">
    <location>
        <position position="1"/>
    </location>
</feature>
<comment type="caution">
    <text evidence="1">The sequence shown here is derived from an EMBL/GenBank/DDBJ whole genome shotgun (WGS) entry which is preliminary data.</text>
</comment>
<dbReference type="Proteomes" id="UP000288322">
    <property type="component" value="Unassembled WGS sequence"/>
</dbReference>
<dbReference type="EMBL" id="QNZH01000246">
    <property type="protein sequence ID" value="RTZ88083.1"/>
    <property type="molecule type" value="Genomic_DNA"/>
</dbReference>